<evidence type="ECO:0000313" key="3">
    <source>
        <dbReference type="Proteomes" id="UP000477782"/>
    </source>
</evidence>
<dbReference type="EMBL" id="JAAIVJ010000008">
    <property type="protein sequence ID" value="NEY91400.1"/>
    <property type="molecule type" value="Genomic_DNA"/>
</dbReference>
<name>A0A6M0QVE5_9RHOB</name>
<keyword evidence="1" id="KW-0472">Membrane</keyword>
<proteinExistence type="predicted"/>
<feature type="transmembrane region" description="Helical" evidence="1">
    <location>
        <begin position="62"/>
        <end position="80"/>
    </location>
</feature>
<keyword evidence="1" id="KW-0812">Transmembrane</keyword>
<dbReference type="AlphaFoldDB" id="A0A6M0QVE5"/>
<protein>
    <submittedName>
        <fullName evidence="2">Uncharacterized protein</fullName>
    </submittedName>
</protein>
<sequence length="90" mass="9468">MSGTRSASKMAPATETRPIGGWKLALALWPFVAGAVAINLFLAGLILHSAGWAAAFSPVKSLLWSLPLSLPANMAALAWVRRLIAEAERG</sequence>
<dbReference type="Proteomes" id="UP000477782">
    <property type="component" value="Unassembled WGS sequence"/>
</dbReference>
<gene>
    <name evidence="2" type="ORF">G4Z14_13935</name>
</gene>
<keyword evidence="1" id="KW-1133">Transmembrane helix</keyword>
<feature type="transmembrane region" description="Helical" evidence="1">
    <location>
        <begin position="26"/>
        <end position="50"/>
    </location>
</feature>
<accession>A0A6M0QVE5</accession>
<evidence type="ECO:0000313" key="2">
    <source>
        <dbReference type="EMBL" id="NEY91400.1"/>
    </source>
</evidence>
<reference evidence="2 3" key="1">
    <citation type="submission" date="2020-02" db="EMBL/GenBank/DDBJ databases">
        <authorList>
            <person name="Chen W.-M."/>
        </authorList>
    </citation>
    <scope>NUCLEOTIDE SEQUENCE [LARGE SCALE GENOMIC DNA]</scope>
    <source>
        <strain evidence="2 3">KMS-5</strain>
    </source>
</reference>
<comment type="caution">
    <text evidence="2">The sequence shown here is derived from an EMBL/GenBank/DDBJ whole genome shotgun (WGS) entry which is preliminary data.</text>
</comment>
<keyword evidence="3" id="KW-1185">Reference proteome</keyword>
<organism evidence="2 3">
    <name type="scientific">Tabrizicola oligotrophica</name>
    <dbReference type="NCBI Taxonomy" id="2710650"/>
    <lineage>
        <taxon>Bacteria</taxon>
        <taxon>Pseudomonadati</taxon>
        <taxon>Pseudomonadota</taxon>
        <taxon>Alphaproteobacteria</taxon>
        <taxon>Rhodobacterales</taxon>
        <taxon>Paracoccaceae</taxon>
        <taxon>Tabrizicola</taxon>
    </lineage>
</organism>
<evidence type="ECO:0000256" key="1">
    <source>
        <dbReference type="SAM" id="Phobius"/>
    </source>
</evidence>